<keyword evidence="1 2" id="KW-0732">Signal</keyword>
<feature type="signal peptide" evidence="2">
    <location>
        <begin position="1"/>
        <end position="24"/>
    </location>
</feature>
<dbReference type="eggNOG" id="COG0666">
    <property type="taxonomic scope" value="Bacteria"/>
</dbReference>
<dbReference type="KEGG" id="dae:Dtox_3230"/>
<evidence type="ECO:0000313" key="4">
    <source>
        <dbReference type="EMBL" id="ACV63970.1"/>
    </source>
</evidence>
<dbReference type="InterPro" id="IPR012854">
    <property type="entry name" value="Cu_amine_oxidase-like_N"/>
</dbReference>
<protein>
    <submittedName>
        <fullName evidence="4">Copper amine oxidase domain protein</fullName>
    </submittedName>
</protein>
<gene>
    <name evidence="4" type="ordered locus">Dtox_3230</name>
</gene>
<organism evidence="4 5">
    <name type="scientific">Desulfofarcimen acetoxidans (strain ATCC 49208 / DSM 771 / KCTC 5769 / VKM B-1644 / 5575)</name>
    <name type="common">Desulfotomaculum acetoxidans</name>
    <dbReference type="NCBI Taxonomy" id="485916"/>
    <lineage>
        <taxon>Bacteria</taxon>
        <taxon>Bacillati</taxon>
        <taxon>Bacillota</taxon>
        <taxon>Clostridia</taxon>
        <taxon>Eubacteriales</taxon>
        <taxon>Peptococcaceae</taxon>
        <taxon>Desulfofarcimen</taxon>
    </lineage>
</organism>
<dbReference type="SUPFAM" id="SSF55383">
    <property type="entry name" value="Copper amine oxidase, domain N"/>
    <property type="match status" value="1"/>
</dbReference>
<dbReference type="STRING" id="485916.Dtox_3230"/>
<dbReference type="RefSeq" id="WP_015758662.1">
    <property type="nucleotide sequence ID" value="NC_013216.1"/>
</dbReference>
<dbReference type="AlphaFoldDB" id="C8W4T4"/>
<evidence type="ECO:0000259" key="3">
    <source>
        <dbReference type="Pfam" id="PF07833"/>
    </source>
</evidence>
<dbReference type="HOGENOM" id="CLU_929764_0_0_9"/>
<dbReference type="Pfam" id="PF07833">
    <property type="entry name" value="Cu_amine_oxidN1"/>
    <property type="match status" value="1"/>
</dbReference>
<keyword evidence="5" id="KW-1185">Reference proteome</keyword>
<dbReference type="Proteomes" id="UP000002217">
    <property type="component" value="Chromosome"/>
</dbReference>
<dbReference type="InterPro" id="IPR036582">
    <property type="entry name" value="Mao_N_sf"/>
</dbReference>
<feature type="chain" id="PRO_5002992459" evidence="2">
    <location>
        <begin position="25"/>
        <end position="299"/>
    </location>
</feature>
<evidence type="ECO:0000256" key="1">
    <source>
        <dbReference type="ARBA" id="ARBA00022729"/>
    </source>
</evidence>
<name>C8W4T4_DESAS</name>
<proteinExistence type="predicted"/>
<feature type="domain" description="Copper amine oxidase-like N-terminal" evidence="3">
    <location>
        <begin position="31"/>
        <end position="136"/>
    </location>
</feature>
<dbReference type="OrthoDB" id="268113at2"/>
<dbReference type="EMBL" id="CP001720">
    <property type="protein sequence ID" value="ACV63970.1"/>
    <property type="molecule type" value="Genomic_DNA"/>
</dbReference>
<evidence type="ECO:0000313" key="5">
    <source>
        <dbReference type="Proteomes" id="UP000002217"/>
    </source>
</evidence>
<sequence length="299" mass="33674">MRKINLISVFVILSICFFCSNARAGEIKIIVNGQELIPDTSPVIYGGSTLVPVRFVAGLCDAGVDWNESIGVAEITRDDLKLEMYTDGTVLKNGQPVSPGVPIAIVDNRLMAPLRFIAETFGLTVNWDSENSAVHIDFPLGSKYSPVPANQTFRTPEGFEITVTGFIYGDTAWNIIRKTSPRLNDNIHKKPDNDNNYVLITLKIKNKASAEARPLLDYAKFKLMGSSKTIYYPSDKEVFLFNYHPNETPYIVLNSYLTRDKEISRSVTWYVPRTEDNFMLIWDADPGSGYDKKTYFKTQ</sequence>
<evidence type="ECO:0000256" key="2">
    <source>
        <dbReference type="SAM" id="SignalP"/>
    </source>
</evidence>
<dbReference type="Gene3D" id="2.60.40.1240">
    <property type="match status" value="1"/>
</dbReference>
<dbReference type="Gene3D" id="3.30.457.10">
    <property type="entry name" value="Copper amine oxidase-like, N-terminal domain"/>
    <property type="match status" value="1"/>
</dbReference>
<dbReference type="InterPro" id="IPR029050">
    <property type="entry name" value="Immunoprotect_excell_Ig-like"/>
</dbReference>
<accession>C8W4T4</accession>
<reference evidence="4 5" key="1">
    <citation type="journal article" date="2009" name="Stand. Genomic Sci.">
        <title>Complete genome sequence of Desulfotomaculum acetoxidans type strain (5575).</title>
        <authorList>
            <person name="Spring S."/>
            <person name="Lapidus A."/>
            <person name="Schroder M."/>
            <person name="Gleim D."/>
            <person name="Sims D."/>
            <person name="Meincke L."/>
            <person name="Glavina Del Rio T."/>
            <person name="Tice H."/>
            <person name="Copeland A."/>
            <person name="Cheng J.F."/>
            <person name="Lucas S."/>
            <person name="Chen F."/>
            <person name="Nolan M."/>
            <person name="Bruce D."/>
            <person name="Goodwin L."/>
            <person name="Pitluck S."/>
            <person name="Ivanova N."/>
            <person name="Mavromatis K."/>
            <person name="Mikhailova N."/>
            <person name="Pati A."/>
            <person name="Chen A."/>
            <person name="Palaniappan K."/>
            <person name="Land M."/>
            <person name="Hauser L."/>
            <person name="Chang Y.J."/>
            <person name="Jeffries C.D."/>
            <person name="Chain P."/>
            <person name="Saunders E."/>
            <person name="Brettin T."/>
            <person name="Detter J.C."/>
            <person name="Goker M."/>
            <person name="Bristow J."/>
            <person name="Eisen J.A."/>
            <person name="Markowitz V."/>
            <person name="Hugenholtz P."/>
            <person name="Kyrpides N.C."/>
            <person name="Klenk H.P."/>
            <person name="Han C."/>
        </authorList>
    </citation>
    <scope>NUCLEOTIDE SEQUENCE [LARGE SCALE GENOMIC DNA]</scope>
    <source>
        <strain evidence="5">ATCC 49208 / DSM 771 / VKM B-1644</strain>
    </source>
</reference>